<evidence type="ECO:0000259" key="1">
    <source>
        <dbReference type="Pfam" id="PF17780"/>
    </source>
</evidence>
<protein>
    <submittedName>
        <fullName evidence="3">OCRE domain-containing protein</fullName>
    </submittedName>
</protein>
<dbReference type="InterPro" id="IPR041591">
    <property type="entry name" value="OCRE"/>
</dbReference>
<dbReference type="AlphaFoldDB" id="A0A914ENM3"/>
<evidence type="ECO:0000313" key="3">
    <source>
        <dbReference type="WBParaSite" id="ACRNAN_scaffold93.g18895.t1"/>
    </source>
</evidence>
<organism evidence="2 3">
    <name type="scientific">Acrobeloides nanus</name>
    <dbReference type="NCBI Taxonomy" id="290746"/>
    <lineage>
        <taxon>Eukaryota</taxon>
        <taxon>Metazoa</taxon>
        <taxon>Ecdysozoa</taxon>
        <taxon>Nematoda</taxon>
        <taxon>Chromadorea</taxon>
        <taxon>Rhabditida</taxon>
        <taxon>Tylenchina</taxon>
        <taxon>Cephalobomorpha</taxon>
        <taxon>Cephaloboidea</taxon>
        <taxon>Cephalobidae</taxon>
        <taxon>Acrobeloides</taxon>
    </lineage>
</organism>
<proteinExistence type="predicted"/>
<accession>A0A914ENM3</accession>
<name>A0A914ENM3_9BILA</name>
<dbReference type="Pfam" id="PF17780">
    <property type="entry name" value="OCRE"/>
    <property type="match status" value="1"/>
</dbReference>
<keyword evidence="2" id="KW-1185">Reference proteome</keyword>
<evidence type="ECO:0000313" key="2">
    <source>
        <dbReference type="Proteomes" id="UP000887540"/>
    </source>
</evidence>
<sequence>MPKIEISFVTTPFGKFEIFPHPKPEKFQFEPTSGYFYDSLTRYYFDKESGYFYCSKQKAWKFYSWTYDTYIPCQGEDKDGKKKLQLWELDQKKEFINKVLNIL</sequence>
<dbReference type="WBParaSite" id="ACRNAN_scaffold93.g18895.t1">
    <property type="protein sequence ID" value="ACRNAN_scaffold93.g18895.t1"/>
    <property type="gene ID" value="ACRNAN_scaffold93.g18895"/>
</dbReference>
<reference evidence="3" key="1">
    <citation type="submission" date="2022-11" db="UniProtKB">
        <authorList>
            <consortium name="WormBaseParasite"/>
        </authorList>
    </citation>
    <scope>IDENTIFICATION</scope>
</reference>
<feature type="domain" description="OCRE" evidence="1">
    <location>
        <begin position="24"/>
        <end position="73"/>
    </location>
</feature>
<dbReference type="Proteomes" id="UP000887540">
    <property type="component" value="Unplaced"/>
</dbReference>